<evidence type="ECO:0000313" key="7">
    <source>
        <dbReference type="EMBL" id="MDK1685348.1"/>
    </source>
</evidence>
<feature type="transmembrane region" description="Helical" evidence="5">
    <location>
        <begin position="266"/>
        <end position="288"/>
    </location>
</feature>
<reference evidence="7" key="1">
    <citation type="submission" date="2023-04" db="EMBL/GenBank/DDBJ databases">
        <title>The environmental microbiomes in feedlot watering bowls are a reservoir of florfenicol resistance for bovine respiratory disease pathogens.</title>
        <authorList>
            <person name="Kos D.W."/>
            <person name="Ruzzini A.C."/>
            <person name="Schreiner B."/>
            <person name="Jelinski M.D."/>
        </authorList>
    </citation>
    <scope>NUCLEOTIDE SEQUENCE</scope>
    <source>
        <strain evidence="7">WB3</strain>
        <plasmid evidence="7">pWB3</plasmid>
    </source>
</reference>
<feature type="signal peptide" evidence="6">
    <location>
        <begin position="1"/>
        <end position="22"/>
    </location>
</feature>
<evidence type="ECO:0000256" key="4">
    <source>
        <dbReference type="ARBA" id="ARBA00023136"/>
    </source>
</evidence>
<proteinExistence type="predicted"/>
<keyword evidence="6" id="KW-0732">Signal</keyword>
<gene>
    <name evidence="7" type="ORF">QOR41_16440</name>
</gene>
<feature type="transmembrane region" description="Helical" evidence="5">
    <location>
        <begin position="176"/>
        <end position="194"/>
    </location>
</feature>
<sequence length="358" mass="38953">MKKIIYVFFLLFSFISLGSAYAEDYYTNPQDLGQGTETVNNADAGTGAGNNNIADSMSQVTQNGMQELDSVVDSLITDVDKNIKDNIQGYYQKVTAPIIPVFAGFIVIWLTFQGMKMMLGMPVEIQQVIATFVLMLLIWTIVFSWDAFFPYVAEVFLDDVPNLITEMTGTDSKTTLQSFVSIIFEAIALAFNNIDTGITNVVSGFFFVLIYSFIFGLACLVCALFFLIWVICKVIIGILIAVAPIFLAAAMFPATRRYATNWLQAVLTPNVVLLLLIVSCDLVLTSVVKGIQHLNDNGSTFTGAFVMVIVLLVVVGLFAIIPKIAISLVGSGFEASTSATTGVTNSATNAVKRFGSKR</sequence>
<feature type="transmembrane region" description="Helical" evidence="5">
    <location>
        <begin position="94"/>
        <end position="112"/>
    </location>
</feature>
<dbReference type="Pfam" id="PF04610">
    <property type="entry name" value="TrbL"/>
    <property type="match status" value="1"/>
</dbReference>
<feature type="transmembrane region" description="Helical" evidence="5">
    <location>
        <begin position="234"/>
        <end position="254"/>
    </location>
</feature>
<feature type="transmembrane region" description="Helical" evidence="5">
    <location>
        <begin position="132"/>
        <end position="153"/>
    </location>
</feature>
<name>A0AAW6UY54_9GAMM</name>
<dbReference type="GO" id="GO:0016020">
    <property type="term" value="C:membrane"/>
    <property type="evidence" value="ECO:0007669"/>
    <property type="project" value="UniProtKB-SubCell"/>
</dbReference>
<evidence type="ECO:0000256" key="1">
    <source>
        <dbReference type="ARBA" id="ARBA00004141"/>
    </source>
</evidence>
<keyword evidence="4 5" id="KW-0472">Membrane</keyword>
<protein>
    <submittedName>
        <fullName evidence="7">Type IV secretion system protein</fullName>
    </submittedName>
</protein>
<evidence type="ECO:0000256" key="5">
    <source>
        <dbReference type="SAM" id="Phobius"/>
    </source>
</evidence>
<feature type="transmembrane region" description="Helical" evidence="5">
    <location>
        <begin position="300"/>
        <end position="321"/>
    </location>
</feature>
<keyword evidence="2 5" id="KW-0812">Transmembrane</keyword>
<comment type="subcellular location">
    <subcellularLocation>
        <location evidence="1">Membrane</location>
        <topology evidence="1">Multi-pass membrane protein</topology>
    </subcellularLocation>
</comment>
<organism evidence="7 8">
    <name type="scientific">Acinetobacter terrestris</name>
    <dbReference type="NCBI Taxonomy" id="2529843"/>
    <lineage>
        <taxon>Bacteria</taxon>
        <taxon>Pseudomonadati</taxon>
        <taxon>Pseudomonadota</taxon>
        <taxon>Gammaproteobacteria</taxon>
        <taxon>Moraxellales</taxon>
        <taxon>Moraxellaceae</taxon>
        <taxon>Acinetobacter</taxon>
        <taxon>Acinetobacter Taxon 24</taxon>
    </lineage>
</organism>
<dbReference type="EMBL" id="JASKNE010000006">
    <property type="protein sequence ID" value="MDK1685348.1"/>
    <property type="molecule type" value="Genomic_DNA"/>
</dbReference>
<dbReference type="AlphaFoldDB" id="A0AAW6UY54"/>
<evidence type="ECO:0000256" key="6">
    <source>
        <dbReference type="SAM" id="SignalP"/>
    </source>
</evidence>
<keyword evidence="3 5" id="KW-1133">Transmembrane helix</keyword>
<geneLocation type="plasmid" evidence="7">
    <name>pWB3</name>
</geneLocation>
<dbReference type="Proteomes" id="UP001241935">
    <property type="component" value="Unassembled WGS sequence"/>
</dbReference>
<keyword evidence="7" id="KW-0614">Plasmid</keyword>
<evidence type="ECO:0000256" key="2">
    <source>
        <dbReference type="ARBA" id="ARBA00022692"/>
    </source>
</evidence>
<feature type="transmembrane region" description="Helical" evidence="5">
    <location>
        <begin position="206"/>
        <end position="228"/>
    </location>
</feature>
<dbReference type="RefSeq" id="WP_005108931.1">
    <property type="nucleotide sequence ID" value="NZ_JASKNE010000006.1"/>
</dbReference>
<dbReference type="GO" id="GO:0030255">
    <property type="term" value="P:protein secretion by the type IV secretion system"/>
    <property type="evidence" value="ECO:0007669"/>
    <property type="project" value="InterPro"/>
</dbReference>
<comment type="caution">
    <text evidence="7">The sequence shown here is derived from an EMBL/GenBank/DDBJ whole genome shotgun (WGS) entry which is preliminary data.</text>
</comment>
<evidence type="ECO:0000313" key="8">
    <source>
        <dbReference type="Proteomes" id="UP001241935"/>
    </source>
</evidence>
<accession>A0AAW6UY54</accession>
<evidence type="ECO:0000256" key="3">
    <source>
        <dbReference type="ARBA" id="ARBA00022989"/>
    </source>
</evidence>
<feature type="chain" id="PRO_5043386650" evidence="6">
    <location>
        <begin position="23"/>
        <end position="358"/>
    </location>
</feature>
<dbReference type="InterPro" id="IPR007688">
    <property type="entry name" value="Conjugal_tfr_TrbL/VirB6"/>
</dbReference>